<comment type="similarity">
    <text evidence="1">Belongs to the UPF0065 (bug) family.</text>
</comment>
<evidence type="ECO:0000313" key="3">
    <source>
        <dbReference type="Proteomes" id="UP001589789"/>
    </source>
</evidence>
<dbReference type="InterPro" id="IPR042100">
    <property type="entry name" value="Bug_dom1"/>
</dbReference>
<dbReference type="Gene3D" id="3.40.190.150">
    <property type="entry name" value="Bordetella uptake gene, domain 1"/>
    <property type="match status" value="1"/>
</dbReference>
<gene>
    <name evidence="2" type="ORF">ACFFIC_16960</name>
</gene>
<dbReference type="EMBL" id="JBHLVZ010000055">
    <property type="protein sequence ID" value="MFC0387222.1"/>
    <property type="molecule type" value="Genomic_DNA"/>
</dbReference>
<dbReference type="InterPro" id="IPR005064">
    <property type="entry name" value="BUG"/>
</dbReference>
<evidence type="ECO:0000256" key="1">
    <source>
        <dbReference type="ARBA" id="ARBA00006987"/>
    </source>
</evidence>
<dbReference type="Gene3D" id="3.40.190.10">
    <property type="entry name" value="Periplasmic binding protein-like II"/>
    <property type="match status" value="1"/>
</dbReference>
<evidence type="ECO:0000313" key="2">
    <source>
        <dbReference type="EMBL" id="MFC0387222.1"/>
    </source>
</evidence>
<comment type="caution">
    <text evidence="2">The sequence shown here is derived from an EMBL/GenBank/DDBJ whole genome shotgun (WGS) entry which is preliminary data.</text>
</comment>
<protein>
    <submittedName>
        <fullName evidence="2">Tripartite tricarboxylate transporter substrate-binding protein</fullName>
    </submittedName>
</protein>
<dbReference type="PANTHER" id="PTHR42928:SF5">
    <property type="entry name" value="BLR1237 PROTEIN"/>
    <property type="match status" value="1"/>
</dbReference>
<sequence length="136" mass="14185">MGRPAHPNAPAPAGALRPIVIDSEHRSALFPDVSTTEAGPPGVRAGNWHGFVAPARMRSAIVSAMQDIIAAAMRNPAVATVLHRVAWLAGVDGLRPNPDLGSCEADVLRAPEFEHAVQHVDGDGHLGFLTPAGLRA</sequence>
<accession>A0ABV6IUC9</accession>
<dbReference type="PANTHER" id="PTHR42928">
    <property type="entry name" value="TRICARBOXYLATE-BINDING PROTEIN"/>
    <property type="match status" value="1"/>
</dbReference>
<proteinExistence type="inferred from homology"/>
<reference evidence="2 3" key="1">
    <citation type="submission" date="2024-09" db="EMBL/GenBank/DDBJ databases">
        <authorList>
            <person name="Sun Q."/>
            <person name="Mori K."/>
        </authorList>
    </citation>
    <scope>NUCLEOTIDE SEQUENCE [LARGE SCALE GENOMIC DNA]</scope>
    <source>
        <strain evidence="2 3">CCM 7468</strain>
    </source>
</reference>
<dbReference type="RefSeq" id="WP_377052467.1">
    <property type="nucleotide sequence ID" value="NZ_JBHLVZ010000055.1"/>
</dbReference>
<name>A0ABV6IUC9_9PROT</name>
<dbReference type="Pfam" id="PF03401">
    <property type="entry name" value="TctC"/>
    <property type="match status" value="1"/>
</dbReference>
<organism evidence="2 3">
    <name type="scientific">Muricoccus vinaceus</name>
    <dbReference type="NCBI Taxonomy" id="424704"/>
    <lineage>
        <taxon>Bacteria</taxon>
        <taxon>Pseudomonadati</taxon>
        <taxon>Pseudomonadota</taxon>
        <taxon>Alphaproteobacteria</taxon>
        <taxon>Acetobacterales</taxon>
        <taxon>Roseomonadaceae</taxon>
        <taxon>Muricoccus</taxon>
    </lineage>
</organism>
<dbReference type="Proteomes" id="UP001589789">
    <property type="component" value="Unassembled WGS sequence"/>
</dbReference>
<keyword evidence="3" id="KW-1185">Reference proteome</keyword>